<dbReference type="AlphaFoldDB" id="A0A1I1XJ23"/>
<dbReference type="PANTHER" id="PTHR13016">
    <property type="entry name" value="AMMECR1 HOMOLOG"/>
    <property type="match status" value="1"/>
</dbReference>
<sequence length="226" mass="24744">MAKAPFPEPLSEAARRWLLHLARRALRDAMAAKDPDATDLAVGVAERPDEEPRLEAPARVFVSWHDVRELVGCIGSLEPWPNLEQAVVRYAVQAGLHDPRTSPARPSRWHRMNGEISILGEPHQLECVGFDAIAEAIMPGRDGVILGIGSRQAVFLPVVWRQLPRPHDFLAALMRKAGLSPIHDGPRIRARVFLTETFGEPVVAPAHPGAAASHAGGHSLLVQYVH</sequence>
<protein>
    <submittedName>
        <fullName evidence="2">AMMECR1 protein</fullName>
    </submittedName>
</protein>
<dbReference type="NCBIfam" id="TIGR04335">
    <property type="entry name" value="AmmeMemoSam_A"/>
    <property type="match status" value="1"/>
</dbReference>
<organism evidence="2 3">
    <name type="scientific">Nannocystis exedens</name>
    <dbReference type="NCBI Taxonomy" id="54"/>
    <lineage>
        <taxon>Bacteria</taxon>
        <taxon>Pseudomonadati</taxon>
        <taxon>Myxococcota</taxon>
        <taxon>Polyangia</taxon>
        <taxon>Nannocystales</taxon>
        <taxon>Nannocystaceae</taxon>
        <taxon>Nannocystis</taxon>
    </lineage>
</organism>
<dbReference type="InterPro" id="IPR023473">
    <property type="entry name" value="AMMECR1"/>
</dbReference>
<dbReference type="InterPro" id="IPR036071">
    <property type="entry name" value="AMMECR1_dom_sf"/>
</dbReference>
<evidence type="ECO:0000313" key="2">
    <source>
        <dbReference type="EMBL" id="SFE07399.1"/>
    </source>
</evidence>
<dbReference type="STRING" id="54.SAMN02745121_02901"/>
<evidence type="ECO:0000259" key="1">
    <source>
        <dbReference type="PROSITE" id="PS51112"/>
    </source>
</evidence>
<proteinExistence type="predicted"/>
<feature type="domain" description="AMMECR1" evidence="1">
    <location>
        <begin position="13"/>
        <end position="209"/>
    </location>
</feature>
<dbReference type="InterPro" id="IPR027623">
    <property type="entry name" value="AmmeMemoSam_A"/>
</dbReference>
<dbReference type="PROSITE" id="PS51112">
    <property type="entry name" value="AMMECR1"/>
    <property type="match status" value="1"/>
</dbReference>
<dbReference type="EMBL" id="FOMX01000008">
    <property type="protein sequence ID" value="SFE07399.1"/>
    <property type="molecule type" value="Genomic_DNA"/>
</dbReference>
<gene>
    <name evidence="2" type="ORF">SAMN02745121_02901</name>
</gene>
<dbReference type="Pfam" id="PF01871">
    <property type="entry name" value="AMMECR1"/>
    <property type="match status" value="1"/>
</dbReference>
<dbReference type="Proteomes" id="UP000199400">
    <property type="component" value="Unassembled WGS sequence"/>
</dbReference>
<dbReference type="InterPro" id="IPR002733">
    <property type="entry name" value="AMMECR1_domain"/>
</dbReference>
<keyword evidence="3" id="KW-1185">Reference proteome</keyword>
<dbReference type="PANTHER" id="PTHR13016:SF0">
    <property type="entry name" value="AMME SYNDROME CANDIDATE GENE 1 PROTEIN"/>
    <property type="match status" value="1"/>
</dbReference>
<evidence type="ECO:0000313" key="3">
    <source>
        <dbReference type="Proteomes" id="UP000199400"/>
    </source>
</evidence>
<accession>A0A1I1XJ23</accession>
<name>A0A1I1XJ23_9BACT</name>
<dbReference type="Gene3D" id="3.30.1490.150">
    <property type="entry name" value="Hypothetical protein ph0010, domain 2"/>
    <property type="match status" value="1"/>
</dbReference>
<dbReference type="InterPro" id="IPR027485">
    <property type="entry name" value="AMMECR1_N"/>
</dbReference>
<reference evidence="3" key="1">
    <citation type="submission" date="2016-10" db="EMBL/GenBank/DDBJ databases">
        <authorList>
            <person name="Varghese N."/>
            <person name="Submissions S."/>
        </authorList>
    </citation>
    <scope>NUCLEOTIDE SEQUENCE [LARGE SCALE GENOMIC DNA]</scope>
    <source>
        <strain evidence="3">ATCC 25963</strain>
    </source>
</reference>
<dbReference type="RefSeq" id="WP_096333788.1">
    <property type="nucleotide sequence ID" value="NZ_FOMX01000008.1"/>
</dbReference>
<dbReference type="SUPFAM" id="SSF143447">
    <property type="entry name" value="AMMECR1-like"/>
    <property type="match status" value="1"/>
</dbReference>
<dbReference type="Gene3D" id="3.30.700.20">
    <property type="entry name" value="Hypothetical protein ph0010, domain 1"/>
    <property type="match status" value="1"/>
</dbReference>